<evidence type="ECO:0000256" key="2">
    <source>
        <dbReference type="ARBA" id="ARBA00022475"/>
    </source>
</evidence>
<evidence type="ECO:0000313" key="10">
    <source>
        <dbReference type="Proteomes" id="UP000189883"/>
    </source>
</evidence>
<evidence type="ECO:0000256" key="1">
    <source>
        <dbReference type="ARBA" id="ARBA00004651"/>
    </source>
</evidence>
<dbReference type="EMBL" id="CP011859">
    <property type="protein sequence ID" value="AQY21656.1"/>
    <property type="molecule type" value="Genomic_DNA"/>
</dbReference>
<evidence type="ECO:0000256" key="6">
    <source>
        <dbReference type="ARBA" id="ARBA00022989"/>
    </source>
</evidence>
<evidence type="ECO:0000256" key="8">
    <source>
        <dbReference type="SAM" id="Phobius"/>
    </source>
</evidence>
<keyword evidence="6 8" id="KW-1133">Transmembrane helix</keyword>
<dbReference type="Proteomes" id="UP000189883">
    <property type="component" value="Chromosome"/>
</dbReference>
<gene>
    <name evidence="9" type="ORF">AB406_0698</name>
</gene>
<evidence type="ECO:0000256" key="5">
    <source>
        <dbReference type="ARBA" id="ARBA00022801"/>
    </source>
</evidence>
<dbReference type="GO" id="GO:0008233">
    <property type="term" value="F:peptidase activity"/>
    <property type="evidence" value="ECO:0007669"/>
    <property type="project" value="UniProtKB-KW"/>
</dbReference>
<evidence type="ECO:0000256" key="3">
    <source>
        <dbReference type="ARBA" id="ARBA00022670"/>
    </source>
</evidence>
<keyword evidence="7 8" id="KW-0472">Membrane</keyword>
<feature type="transmembrane region" description="Helical" evidence="8">
    <location>
        <begin position="81"/>
        <end position="102"/>
    </location>
</feature>
<keyword evidence="2" id="KW-1003">Cell membrane</keyword>
<dbReference type="InterPro" id="IPR026323">
    <property type="entry name" value="Exosortase-related_prot_XrtF"/>
</dbReference>
<evidence type="ECO:0008006" key="11">
    <source>
        <dbReference type="Google" id="ProtNLM"/>
    </source>
</evidence>
<name>A0A1S7DRD7_RIEAN</name>
<dbReference type="GO" id="GO:0005886">
    <property type="term" value="C:plasma membrane"/>
    <property type="evidence" value="ECO:0007669"/>
    <property type="project" value="UniProtKB-SubCell"/>
</dbReference>
<organism evidence="9 10">
    <name type="scientific">Riemerella anatipestifer</name>
    <name type="common">Moraxella anatipestifer</name>
    <dbReference type="NCBI Taxonomy" id="34085"/>
    <lineage>
        <taxon>Bacteria</taxon>
        <taxon>Pseudomonadati</taxon>
        <taxon>Bacteroidota</taxon>
        <taxon>Flavobacteriia</taxon>
        <taxon>Flavobacteriales</taxon>
        <taxon>Weeksellaceae</taxon>
        <taxon>Riemerella</taxon>
    </lineage>
</organism>
<feature type="transmembrane region" description="Helical" evidence="8">
    <location>
        <begin position="146"/>
        <end position="168"/>
    </location>
</feature>
<dbReference type="GO" id="GO:0006508">
    <property type="term" value="P:proteolysis"/>
    <property type="evidence" value="ECO:0007669"/>
    <property type="project" value="UniProtKB-KW"/>
</dbReference>
<proteinExistence type="predicted"/>
<evidence type="ECO:0000256" key="4">
    <source>
        <dbReference type="ARBA" id="ARBA00022692"/>
    </source>
</evidence>
<sequence length="175" mass="20328">MFEDFKPTLKILLRFLLVYLVLLGVYQFYLNTQEGLDGLSIHIANQCTLIQNNIGYPSQAIPQPEHNTLWYYVGEEYVSRMVEGCNAVSVIILFIAFIFAFYRGFKTFIFVFAGVIFLYIINILRIVGINVVLLEYPSYGKAAHDYIFPAIIYGSVVLLWIIWIKFFVLKDEVQR</sequence>
<dbReference type="RefSeq" id="WP_014938029.1">
    <property type="nucleotide sequence ID" value="NZ_CP011859.1"/>
</dbReference>
<reference evidence="9 10" key="1">
    <citation type="submission" date="2015-06" db="EMBL/GenBank/DDBJ databases">
        <title>R. anatipestifer strain HXb2 is the most virulent strain so far, and the genome sequence would help us uncover the pathogenesis.</title>
        <authorList>
            <person name="Hu Q."/>
            <person name="Qi J."/>
            <person name="Bo H."/>
            <person name="Liu G."/>
            <person name="Tao M."/>
            <person name="Ding Y."/>
            <person name="Xue Y."/>
        </authorList>
    </citation>
    <scope>NUCLEOTIDE SEQUENCE [LARGE SCALE GENOMIC DNA]</scope>
    <source>
        <strain evidence="9 10">HXb2</strain>
    </source>
</reference>
<evidence type="ECO:0000313" key="9">
    <source>
        <dbReference type="EMBL" id="AQY21656.1"/>
    </source>
</evidence>
<dbReference type="InterPro" id="IPR026392">
    <property type="entry name" value="Exo/Archaeosortase_dom"/>
</dbReference>
<evidence type="ECO:0000256" key="7">
    <source>
        <dbReference type="ARBA" id="ARBA00023136"/>
    </source>
</evidence>
<keyword evidence="5" id="KW-0378">Hydrolase</keyword>
<comment type="subcellular location">
    <subcellularLocation>
        <location evidence="1">Cell membrane</location>
        <topology evidence="1">Multi-pass membrane protein</topology>
    </subcellularLocation>
</comment>
<dbReference type="NCBIfam" id="TIGR04178">
    <property type="entry name" value="exo_archaeo"/>
    <property type="match status" value="1"/>
</dbReference>
<feature type="transmembrane region" description="Helical" evidence="8">
    <location>
        <begin position="12"/>
        <end position="30"/>
    </location>
</feature>
<protein>
    <recommendedName>
        <fullName evidence="11">Exosortase family protein XrtF</fullName>
    </recommendedName>
</protein>
<keyword evidence="4 8" id="KW-0812">Transmembrane</keyword>
<accession>A0A1S7DRD7</accession>
<dbReference type="AlphaFoldDB" id="A0A1S7DRD7"/>
<keyword evidence="3" id="KW-0645">Protease</keyword>
<feature type="transmembrane region" description="Helical" evidence="8">
    <location>
        <begin position="109"/>
        <end position="134"/>
    </location>
</feature>
<dbReference type="NCBIfam" id="TIGR04128">
    <property type="entry name" value="exoso_Fjoh_1448"/>
    <property type="match status" value="1"/>
</dbReference>